<proteinExistence type="predicted"/>
<sequence>MDSFTNSRIITIFYFSQNLIEFFRTVLQLKQDINVKNKLHESRLKALNIPNMVERRKIVEI</sequence>
<dbReference type="EMBL" id="REGN01006234">
    <property type="protein sequence ID" value="RNA10333.1"/>
    <property type="molecule type" value="Genomic_DNA"/>
</dbReference>
<organism evidence="1 2">
    <name type="scientific">Brachionus plicatilis</name>
    <name type="common">Marine rotifer</name>
    <name type="synonym">Brachionus muelleri</name>
    <dbReference type="NCBI Taxonomy" id="10195"/>
    <lineage>
        <taxon>Eukaryota</taxon>
        <taxon>Metazoa</taxon>
        <taxon>Spiralia</taxon>
        <taxon>Gnathifera</taxon>
        <taxon>Rotifera</taxon>
        <taxon>Eurotatoria</taxon>
        <taxon>Monogononta</taxon>
        <taxon>Pseudotrocha</taxon>
        <taxon>Ploima</taxon>
        <taxon>Brachionidae</taxon>
        <taxon>Brachionus</taxon>
    </lineage>
</organism>
<comment type="caution">
    <text evidence="1">The sequence shown here is derived from an EMBL/GenBank/DDBJ whole genome shotgun (WGS) entry which is preliminary data.</text>
</comment>
<dbReference type="AlphaFoldDB" id="A0A3M7QGF6"/>
<reference evidence="1 2" key="1">
    <citation type="journal article" date="2018" name="Sci. Rep.">
        <title>Genomic signatures of local adaptation to the degree of environmental predictability in rotifers.</title>
        <authorList>
            <person name="Franch-Gras L."/>
            <person name="Hahn C."/>
            <person name="Garcia-Roger E.M."/>
            <person name="Carmona M.J."/>
            <person name="Serra M."/>
            <person name="Gomez A."/>
        </authorList>
    </citation>
    <scope>NUCLEOTIDE SEQUENCE [LARGE SCALE GENOMIC DNA]</scope>
    <source>
        <strain evidence="1">HYR1</strain>
    </source>
</reference>
<dbReference type="Proteomes" id="UP000276133">
    <property type="component" value="Unassembled WGS sequence"/>
</dbReference>
<gene>
    <name evidence="1" type="ORF">BpHYR1_051727</name>
</gene>
<name>A0A3M7QGF6_BRAPC</name>
<evidence type="ECO:0000313" key="1">
    <source>
        <dbReference type="EMBL" id="RNA10333.1"/>
    </source>
</evidence>
<keyword evidence="2" id="KW-1185">Reference proteome</keyword>
<protein>
    <submittedName>
        <fullName evidence="1">Uncharacterized protein</fullName>
    </submittedName>
</protein>
<accession>A0A3M7QGF6</accession>
<evidence type="ECO:0000313" key="2">
    <source>
        <dbReference type="Proteomes" id="UP000276133"/>
    </source>
</evidence>